<accession>A0A7V8D866</accession>
<dbReference type="EMBL" id="QHGZ01000138">
    <property type="protein sequence ID" value="RDY82376.1"/>
    <property type="molecule type" value="Genomic_DNA"/>
</dbReference>
<comment type="caution">
    <text evidence="1">The sequence shown here is derived from an EMBL/GenBank/DDBJ whole genome shotgun (WGS) entry which is preliminary data.</text>
</comment>
<sequence>MGNTRCDFKEFLTSIDMLLGMLVEINVKKIRSSHLYIL</sequence>
<name>A0A7V8D866_STRAG</name>
<reference evidence="1 2" key="1">
    <citation type="journal article" date="2018" name="Emerg. Microbes Infect.">
        <title>Phenotypic and molecular analysis of nontypeable Group B streptococci: identification of cps2a and hybrid cps2a/cps5 Group B streptococcal capsule gene clusters.</title>
        <authorList>
            <person name="Alhhazmi A."/>
            <person name="Tyrrell G.J."/>
        </authorList>
    </citation>
    <scope>NUCLEOTIDE SEQUENCE [LARGE SCALE GENOMIC DNA]</scope>
    <source>
        <strain evidence="1 2">PLGBS17</strain>
    </source>
</reference>
<dbReference type="AlphaFoldDB" id="A0A7V8D866"/>
<protein>
    <submittedName>
        <fullName evidence="1">Uncharacterized protein</fullName>
    </submittedName>
</protein>
<evidence type="ECO:0000313" key="1">
    <source>
        <dbReference type="EMBL" id="RDY82376.1"/>
    </source>
</evidence>
<evidence type="ECO:0000313" key="2">
    <source>
        <dbReference type="Proteomes" id="UP000256718"/>
    </source>
</evidence>
<proteinExistence type="predicted"/>
<dbReference type="Proteomes" id="UP000256718">
    <property type="component" value="Unassembled WGS sequence"/>
</dbReference>
<gene>
    <name evidence="1" type="ORF">C4618_05455</name>
</gene>
<organism evidence="1 2">
    <name type="scientific">Streptococcus agalactiae</name>
    <dbReference type="NCBI Taxonomy" id="1311"/>
    <lineage>
        <taxon>Bacteria</taxon>
        <taxon>Bacillati</taxon>
        <taxon>Bacillota</taxon>
        <taxon>Bacilli</taxon>
        <taxon>Lactobacillales</taxon>
        <taxon>Streptococcaceae</taxon>
        <taxon>Streptococcus</taxon>
    </lineage>
</organism>